<evidence type="ECO:0000313" key="10">
    <source>
        <dbReference type="EMBL" id="MDE51417.1"/>
    </source>
</evidence>
<dbReference type="InterPro" id="IPR007829">
    <property type="entry name" value="TM2"/>
</dbReference>
<dbReference type="GO" id="GO:0016020">
    <property type="term" value="C:membrane"/>
    <property type="evidence" value="ECO:0007669"/>
    <property type="project" value="UniProtKB-SubCell"/>
</dbReference>
<evidence type="ECO:0000256" key="2">
    <source>
        <dbReference type="ARBA" id="ARBA00008284"/>
    </source>
</evidence>
<comment type="similarity">
    <text evidence="2">Belongs to the TM2 family.</text>
</comment>
<feature type="transmembrane region" description="Helical" evidence="8">
    <location>
        <begin position="137"/>
        <end position="160"/>
    </location>
</feature>
<protein>
    <submittedName>
        <fullName evidence="10">TM2 domain-containing protein CG11103</fullName>
    </submittedName>
</protein>
<dbReference type="InterPro" id="IPR050932">
    <property type="entry name" value="TM2D1-3-like"/>
</dbReference>
<proteinExistence type="inferred from homology"/>
<feature type="domain" description="TM2" evidence="9">
    <location>
        <begin position="104"/>
        <end position="152"/>
    </location>
</feature>
<organism evidence="10">
    <name type="scientific">Aceria tosichella</name>
    <name type="common">wheat curl mite</name>
    <dbReference type="NCBI Taxonomy" id="561515"/>
    <lineage>
        <taxon>Eukaryota</taxon>
        <taxon>Metazoa</taxon>
        <taxon>Ecdysozoa</taxon>
        <taxon>Arthropoda</taxon>
        <taxon>Chelicerata</taxon>
        <taxon>Arachnida</taxon>
        <taxon>Acari</taxon>
        <taxon>Acariformes</taxon>
        <taxon>Trombidiformes</taxon>
        <taxon>Prostigmata</taxon>
        <taxon>Eupodina</taxon>
        <taxon>Eriophyoidea</taxon>
        <taxon>Eriophyidae</taxon>
        <taxon>Eriophyinae</taxon>
        <taxon>Aceriini</taxon>
        <taxon>Aceria</taxon>
    </lineage>
</organism>
<dbReference type="Pfam" id="PF05154">
    <property type="entry name" value="TM2"/>
    <property type="match status" value="1"/>
</dbReference>
<evidence type="ECO:0000256" key="1">
    <source>
        <dbReference type="ARBA" id="ARBA00004141"/>
    </source>
</evidence>
<evidence type="ECO:0000256" key="3">
    <source>
        <dbReference type="ARBA" id="ARBA00022692"/>
    </source>
</evidence>
<dbReference type="EMBL" id="GGYP01006646">
    <property type="protein sequence ID" value="MDE51417.1"/>
    <property type="molecule type" value="Transcribed_RNA"/>
</dbReference>
<dbReference type="PANTHER" id="PTHR21016">
    <property type="entry name" value="BETA-AMYLOID BINDING PROTEIN-RELATED"/>
    <property type="match status" value="1"/>
</dbReference>
<keyword evidence="5 8" id="KW-1133">Transmembrane helix</keyword>
<keyword evidence="6 8" id="KW-0472">Membrane</keyword>
<keyword evidence="7" id="KW-0325">Glycoprotein</keyword>
<accession>A0A6G1SML1</accession>
<sequence>MAAALTSSSTNHLTTNGLPPDAPYSPLIACNLLPFDFMECDEPLDLKGNLTAKQELGYGCANFGGQKYHEVEFTSVECRALFGIECHGNTTFRREGVPCIRYTNHYFLTTLLYSILLGLAGIDRFCLGHVGAAVGKLLTLGGAGIWWIIDIVFLITGNLMPEDGSNWIPYV</sequence>
<gene>
    <name evidence="10" type="ORF">g.14996</name>
</gene>
<dbReference type="PANTHER" id="PTHR21016:SF4">
    <property type="entry name" value="TM2 DOMAIN-CONTAINING PROTEIN 2"/>
    <property type="match status" value="1"/>
</dbReference>
<keyword evidence="3 8" id="KW-0812">Transmembrane</keyword>
<evidence type="ECO:0000259" key="9">
    <source>
        <dbReference type="Pfam" id="PF05154"/>
    </source>
</evidence>
<feature type="transmembrane region" description="Helical" evidence="8">
    <location>
        <begin position="106"/>
        <end position="125"/>
    </location>
</feature>
<evidence type="ECO:0000256" key="8">
    <source>
        <dbReference type="SAM" id="Phobius"/>
    </source>
</evidence>
<reference evidence="10" key="1">
    <citation type="submission" date="2018-10" db="EMBL/GenBank/DDBJ databases">
        <title>Transcriptome assembly of Aceria tosichella (Wheat curl mite) Type 2.</title>
        <authorList>
            <person name="Scully E.D."/>
            <person name="Geib S.M."/>
            <person name="Palmer N.A."/>
            <person name="Gupta A.K."/>
            <person name="Sarath G."/>
            <person name="Tatineni S."/>
        </authorList>
    </citation>
    <scope>NUCLEOTIDE SEQUENCE</scope>
    <source>
        <strain evidence="10">LincolnNE</strain>
    </source>
</reference>
<evidence type="ECO:0000256" key="6">
    <source>
        <dbReference type="ARBA" id="ARBA00023136"/>
    </source>
</evidence>
<evidence type="ECO:0000256" key="7">
    <source>
        <dbReference type="ARBA" id="ARBA00023180"/>
    </source>
</evidence>
<keyword evidence="4" id="KW-0732">Signal</keyword>
<dbReference type="AlphaFoldDB" id="A0A6G1SML1"/>
<evidence type="ECO:0000256" key="4">
    <source>
        <dbReference type="ARBA" id="ARBA00022729"/>
    </source>
</evidence>
<evidence type="ECO:0000256" key="5">
    <source>
        <dbReference type="ARBA" id="ARBA00022989"/>
    </source>
</evidence>
<name>A0A6G1SML1_9ACAR</name>
<comment type="subcellular location">
    <subcellularLocation>
        <location evidence="1">Membrane</location>
        <topology evidence="1">Multi-pass membrane protein</topology>
    </subcellularLocation>
</comment>